<proteinExistence type="predicted"/>
<name>A0ACB8BU37_9AGAM</name>
<protein>
    <submittedName>
        <fullName evidence="1">P-loop containing nucleoside triphosphate hydrolase protein</fullName>
    </submittedName>
</protein>
<reference evidence="1" key="1">
    <citation type="journal article" date="2021" name="New Phytol.">
        <title>Evolutionary innovations through gain and loss of genes in the ectomycorrhizal Boletales.</title>
        <authorList>
            <person name="Wu G."/>
            <person name="Miyauchi S."/>
            <person name="Morin E."/>
            <person name="Kuo A."/>
            <person name="Drula E."/>
            <person name="Varga T."/>
            <person name="Kohler A."/>
            <person name="Feng B."/>
            <person name="Cao Y."/>
            <person name="Lipzen A."/>
            <person name="Daum C."/>
            <person name="Hundley H."/>
            <person name="Pangilinan J."/>
            <person name="Johnson J."/>
            <person name="Barry K."/>
            <person name="LaButti K."/>
            <person name="Ng V."/>
            <person name="Ahrendt S."/>
            <person name="Min B."/>
            <person name="Choi I.G."/>
            <person name="Park H."/>
            <person name="Plett J.M."/>
            <person name="Magnuson J."/>
            <person name="Spatafora J.W."/>
            <person name="Nagy L.G."/>
            <person name="Henrissat B."/>
            <person name="Grigoriev I.V."/>
            <person name="Yang Z.L."/>
            <person name="Xu J."/>
            <person name="Martin F.M."/>
        </authorList>
    </citation>
    <scope>NUCLEOTIDE SEQUENCE</scope>
    <source>
        <strain evidence="1">KUC20120723A-06</strain>
    </source>
</reference>
<gene>
    <name evidence="1" type="ORF">BV22DRAFT_1080922</name>
</gene>
<sequence length="1044" mass="115226">MAEKRKPRTARNLRAKTSTVSQRSLLDIFQKNERPQQGNASPGGEPLSNRDEGEIDQEEHVDVITIEDDPEPYPTTAPTSPPIPPPVALATLPQTRQNQLPKKLYSIFEKKATVPMVIDVDAFDVEITSVPPPVGSLRKQSPSLDSSLLMDNSLSFPIAATASDVGARAVALSIRSTPEDISSLTSPTRIFVKAEAPSPYKKPTLAHPKVSDAPYPDQHSQHVRGPQNTYTHTHHPVKRRVLATPTPVTNTSLSFLSSIPASRHPTAETHRTRTSPMSPPPTSPTQTGKDQYLAYPFLHHANFHPAIARLINNTAAPFTESSPHSQRQEMWTTRWRPRRADEVLGNEHHAVYIRNWFQALALQFQGVPIIPEPTPKNSQAGKGRPKGKSKGTEPPERGIKRRRVIRAVTNKKGRKRRRIDSEDELDDFIASSDGNADDYLSELNLADQSEDELEFCRQTFSRIHRIGGDLEATEAAAESEAQPLHHDATEVNSNPRCFDVDFAENLTNTLLITGPPGCGKTAAVYACAEELGWEVFEVYPGIGRRNSANLDRLVGDVGKNHLIQKAQPRASTSSESESISSSAFAALFGKCAKVVAAPCKALKRSGTEDQPIEIQADSPVNFSSEDTSHRAALPVSPVPPGTSTSQTAPLVESTPVPTATRQSVVLLEEVDILFKEDAGFWPAVIELIRECKRPVIMTCNDIRLVPLADLPLQATLAFEPCPSPEAVSYLQGLCFAEGCPVPRESLASLYDMTYPTEALDIPDAPPNPRTERLPLADLRRTITQLQLMCSLGADAPKQRMPHGDHEVGMRGRPPSPVISVQTSAYLAEGSQEEKERWLWFARHTDLVSSTDSHLCRAPQDTPEALSFNMCEPSLDDELGHSILFRPSHVSDTSDALAFYHNDELIAQEAIRLSRGAHAAVDTDPIVASINPAASGSFPEHRLFHSRVVYESQMVEALQHIINLPAPLMPQRSVFLDYIPWVREMVTVDDILERLAWDGMEKEKSGRMTRNSMKAKHARSIELSADQRRLLDATRLENIEADVER</sequence>
<dbReference type="EMBL" id="MU266341">
    <property type="protein sequence ID" value="KAH7929451.1"/>
    <property type="molecule type" value="Genomic_DNA"/>
</dbReference>
<keyword evidence="1" id="KW-0378">Hydrolase</keyword>
<evidence type="ECO:0000313" key="1">
    <source>
        <dbReference type="EMBL" id="KAH7929451.1"/>
    </source>
</evidence>
<evidence type="ECO:0000313" key="2">
    <source>
        <dbReference type="Proteomes" id="UP000790709"/>
    </source>
</evidence>
<dbReference type="Proteomes" id="UP000790709">
    <property type="component" value="Unassembled WGS sequence"/>
</dbReference>
<accession>A0ACB8BU37</accession>
<comment type="caution">
    <text evidence="1">The sequence shown here is derived from an EMBL/GenBank/DDBJ whole genome shotgun (WGS) entry which is preliminary data.</text>
</comment>
<organism evidence="1 2">
    <name type="scientific">Leucogyrophana mollusca</name>
    <dbReference type="NCBI Taxonomy" id="85980"/>
    <lineage>
        <taxon>Eukaryota</taxon>
        <taxon>Fungi</taxon>
        <taxon>Dikarya</taxon>
        <taxon>Basidiomycota</taxon>
        <taxon>Agaricomycotina</taxon>
        <taxon>Agaricomycetes</taxon>
        <taxon>Agaricomycetidae</taxon>
        <taxon>Boletales</taxon>
        <taxon>Boletales incertae sedis</taxon>
        <taxon>Leucogyrophana</taxon>
    </lineage>
</organism>
<keyword evidence="2" id="KW-1185">Reference proteome</keyword>